<dbReference type="GO" id="GO:0006986">
    <property type="term" value="P:response to unfolded protein"/>
    <property type="evidence" value="ECO:0007669"/>
    <property type="project" value="UniProtKB-KW"/>
</dbReference>
<dbReference type="InterPro" id="IPR011009">
    <property type="entry name" value="Kinase-like_dom_sf"/>
</dbReference>
<evidence type="ECO:0000259" key="16">
    <source>
        <dbReference type="PROSITE" id="PS50011"/>
    </source>
</evidence>
<comment type="similarity">
    <text evidence="11">Belongs to the protein kinase superfamily. Ser/Thr protein kinase family. GCN2 subfamily.</text>
</comment>
<keyword evidence="9" id="KW-0325">Glycoprotein</keyword>
<evidence type="ECO:0000256" key="2">
    <source>
        <dbReference type="ARBA" id="ARBA00022679"/>
    </source>
</evidence>
<accession>A0A5K3FNH3</accession>
<dbReference type="Gene3D" id="1.10.510.10">
    <property type="entry name" value="Transferase(Phosphotransferase) domain 1"/>
    <property type="match status" value="1"/>
</dbReference>
<organism evidence="17">
    <name type="scientific">Mesocestoides corti</name>
    <name type="common">Flatworm</name>
    <dbReference type="NCBI Taxonomy" id="53468"/>
    <lineage>
        <taxon>Eukaryota</taxon>
        <taxon>Metazoa</taxon>
        <taxon>Spiralia</taxon>
        <taxon>Lophotrochozoa</taxon>
        <taxon>Platyhelminthes</taxon>
        <taxon>Cestoda</taxon>
        <taxon>Eucestoda</taxon>
        <taxon>Cyclophyllidea</taxon>
        <taxon>Mesocestoididae</taxon>
        <taxon>Mesocestoides</taxon>
    </lineage>
</organism>
<feature type="chain" id="PRO_5024310313" description="PRKR-like endoplasmic reticulum kinase" evidence="15">
    <location>
        <begin position="29"/>
        <end position="974"/>
    </location>
</feature>
<dbReference type="Pfam" id="PF00069">
    <property type="entry name" value="Pkinase"/>
    <property type="match status" value="3"/>
</dbReference>
<dbReference type="PROSITE" id="PS00107">
    <property type="entry name" value="PROTEIN_KINASE_ATP"/>
    <property type="match status" value="1"/>
</dbReference>
<evidence type="ECO:0000256" key="1">
    <source>
        <dbReference type="ARBA" id="ARBA00004115"/>
    </source>
</evidence>
<dbReference type="PANTHER" id="PTHR11042:SF91">
    <property type="entry name" value="EUKARYOTIC TRANSLATION INITIATION FACTOR 2-ALPHA KINASE"/>
    <property type="match status" value="1"/>
</dbReference>
<dbReference type="InterPro" id="IPR008271">
    <property type="entry name" value="Ser/Thr_kinase_AS"/>
</dbReference>
<evidence type="ECO:0000256" key="12">
    <source>
        <dbReference type="ARBA" id="ARBA00041500"/>
    </source>
</evidence>
<evidence type="ECO:0000256" key="9">
    <source>
        <dbReference type="ARBA" id="ARBA00023180"/>
    </source>
</evidence>
<dbReference type="InterPro" id="IPR017441">
    <property type="entry name" value="Protein_kinase_ATP_BS"/>
</dbReference>
<evidence type="ECO:0000313" key="17">
    <source>
        <dbReference type="WBParaSite" id="MCU_009730-RB"/>
    </source>
</evidence>
<feature type="signal peptide" evidence="15">
    <location>
        <begin position="1"/>
        <end position="28"/>
    </location>
</feature>
<dbReference type="PROSITE" id="PS50011">
    <property type="entry name" value="PROTEIN_KINASE_DOM"/>
    <property type="match status" value="1"/>
</dbReference>
<comment type="subcellular location">
    <subcellularLocation>
        <location evidence="1">Endoplasmic reticulum membrane</location>
        <topology evidence="1">Single-pass type I membrane protein</topology>
    </subcellularLocation>
</comment>
<protein>
    <recommendedName>
        <fullName evidence="12">PRKR-like endoplasmic reticulum kinase</fullName>
    </recommendedName>
</protein>
<dbReference type="WBParaSite" id="MCU_009730-RB">
    <property type="protein sequence ID" value="MCU_009730-RB"/>
    <property type="gene ID" value="MCU_009730"/>
</dbReference>
<evidence type="ECO:0000256" key="4">
    <source>
        <dbReference type="ARBA" id="ARBA00022777"/>
    </source>
</evidence>
<dbReference type="InterPro" id="IPR000719">
    <property type="entry name" value="Prot_kinase_dom"/>
</dbReference>
<evidence type="ECO:0000256" key="8">
    <source>
        <dbReference type="ARBA" id="ARBA00023016"/>
    </source>
</evidence>
<dbReference type="InterPro" id="IPR011047">
    <property type="entry name" value="Quinoprotein_ADH-like_sf"/>
</dbReference>
<feature type="region of interest" description="Disordered" evidence="14">
    <location>
        <begin position="527"/>
        <end position="557"/>
    </location>
</feature>
<keyword evidence="7" id="KW-0810">Translation regulation</keyword>
<evidence type="ECO:0000256" key="13">
    <source>
        <dbReference type="PROSITE-ProRule" id="PRU10141"/>
    </source>
</evidence>
<evidence type="ECO:0000256" key="3">
    <source>
        <dbReference type="ARBA" id="ARBA00022741"/>
    </source>
</evidence>
<keyword evidence="8" id="KW-0346">Stress response</keyword>
<keyword evidence="5" id="KW-0256">Endoplasmic reticulum</keyword>
<evidence type="ECO:0000256" key="5">
    <source>
        <dbReference type="ARBA" id="ARBA00022824"/>
    </source>
</evidence>
<dbReference type="Gene3D" id="3.30.200.20">
    <property type="entry name" value="Phosphorylase Kinase, domain 1"/>
    <property type="match status" value="1"/>
</dbReference>
<evidence type="ECO:0000256" key="7">
    <source>
        <dbReference type="ARBA" id="ARBA00022845"/>
    </source>
</evidence>
<dbReference type="GO" id="GO:0005789">
    <property type="term" value="C:endoplasmic reticulum membrane"/>
    <property type="evidence" value="ECO:0007669"/>
    <property type="project" value="UniProtKB-SubCell"/>
</dbReference>
<dbReference type="SMART" id="SM00220">
    <property type="entry name" value="S_TKc"/>
    <property type="match status" value="1"/>
</dbReference>
<dbReference type="SUPFAM" id="SSF50998">
    <property type="entry name" value="Quinoprotein alcohol dehydrogenase-like"/>
    <property type="match status" value="1"/>
</dbReference>
<dbReference type="AlphaFoldDB" id="A0A5K3FNH3"/>
<dbReference type="SUPFAM" id="SSF56112">
    <property type="entry name" value="Protein kinase-like (PK-like)"/>
    <property type="match status" value="1"/>
</dbReference>
<evidence type="ECO:0000256" key="14">
    <source>
        <dbReference type="SAM" id="MobiDB-lite"/>
    </source>
</evidence>
<evidence type="ECO:0000256" key="11">
    <source>
        <dbReference type="ARBA" id="ARBA00037982"/>
    </source>
</evidence>
<proteinExistence type="inferred from homology"/>
<evidence type="ECO:0000256" key="15">
    <source>
        <dbReference type="SAM" id="SignalP"/>
    </source>
</evidence>
<keyword evidence="10" id="KW-0834">Unfolded protein response</keyword>
<sequence>MGIRAFCSIYTLLLTLVILHSFLHDLRSTVSAHFTEGVHKDVLIVRTVDGRLNGLDALSGKLLWTIKDEPRVSQNISNLEFVSNDSSFRFIPSVDGSLHAVEEIKHNDASRKPSEARVNVVSVSPDELLSSGFRLNPDEVVAGGRFSSFYSFDPMTGNILYKCSSGGCTSNANKSTNADVPSTRLLVKQMHYEFRGTSPVSQVERWGYRVLSDEILVVPTHQSLQTVNDFGTTNGLPAESVFQFDDGLPELEFLFNIKTGLVCASHFSNNPVEFWRTSLNSSIIKAWMYRGHGNELQPVHVIRRDYAAVISFFEGPFSGYKRPGKETLHVANSNALQVVRPLKLDADSQLVYLGNHDGQLYIQSEGPTCRGSVVNAKWLSVFDYASKDYKPVEKPSPNYIGFYFTTADSTSTTPTTTTTTITNRVPKNLLEACWNGNCKGPRRSGVNGGEVTPAHLNRDGRDSYRDIFINMAHASPFESDSLGHFQQIVVGYHILTWCPQFLALLVLLMTLVQSIWCVKRRGNIRRRRRPSALPSTPSKPEEPVSVATPDLSTPLPVNATPPEFVSTFESEFKFIDVIGSGGFGRVFEVENRFDGHRYAVKRIRLRAGDESQKKFLREVTTMADLDHPGIARYHRAWVECPPEGWQEARDISLFADFADDSLDDTTSSKFSTEVGRFGDSSNPLLPRLLSSSMCDSLRGPQPICSISFHGGTDTNHQLTDSETSASSVATVSKLPGPAVCYMYIQMQLYSRHSLRDWLWSHRTVESRQPRTTVYDMFCQIVDAVAYLHDLGYIHRDLKPSNILFDARSNVKLADFGLVTTSYTSGDGNNVDAARGFDDGLIEFLPRTNGFTSSSASSTPQGDEGVSVLHQKAKEGHTRQVGTDLYMSPEQASSRTYDEKVDIFSLGLIFFELTLPFSTEMERIEALTAARSQNLPTAYTMAFPAEAALCRRMLARSPCERPSANEIKLDRLFAR</sequence>
<dbReference type="PANTHER" id="PTHR11042">
    <property type="entry name" value="EUKARYOTIC TRANSLATION INITIATION FACTOR 2-ALPHA KINASE EIF2-ALPHA KINASE -RELATED"/>
    <property type="match status" value="1"/>
</dbReference>
<feature type="domain" description="Protein kinase" evidence="16">
    <location>
        <begin position="572"/>
        <end position="972"/>
    </location>
</feature>
<dbReference type="InterPro" id="IPR015943">
    <property type="entry name" value="WD40/YVTN_repeat-like_dom_sf"/>
</dbReference>
<dbReference type="GO" id="GO:0005524">
    <property type="term" value="F:ATP binding"/>
    <property type="evidence" value="ECO:0007669"/>
    <property type="project" value="UniProtKB-UniRule"/>
</dbReference>
<reference evidence="17" key="1">
    <citation type="submission" date="2019-11" db="UniProtKB">
        <authorList>
            <consortium name="WormBaseParasite"/>
        </authorList>
    </citation>
    <scope>IDENTIFICATION</scope>
</reference>
<evidence type="ECO:0000256" key="10">
    <source>
        <dbReference type="ARBA" id="ARBA00023230"/>
    </source>
</evidence>
<feature type="binding site" evidence="13">
    <location>
        <position position="601"/>
    </location>
    <ligand>
        <name>ATP</name>
        <dbReference type="ChEBI" id="CHEBI:30616"/>
    </ligand>
</feature>
<dbReference type="Gene3D" id="2.130.10.10">
    <property type="entry name" value="YVTN repeat-like/Quinoprotein amine dehydrogenase"/>
    <property type="match status" value="1"/>
</dbReference>
<keyword evidence="15" id="KW-0732">Signal</keyword>
<dbReference type="PROSITE" id="PS00108">
    <property type="entry name" value="PROTEIN_KINASE_ST"/>
    <property type="match status" value="1"/>
</dbReference>
<keyword evidence="3 13" id="KW-0547">Nucleotide-binding</keyword>
<keyword evidence="2" id="KW-0808">Transferase</keyword>
<keyword evidence="4" id="KW-0418">Kinase</keyword>
<dbReference type="GO" id="GO:0004694">
    <property type="term" value="F:eukaryotic translation initiation factor 2alpha kinase activity"/>
    <property type="evidence" value="ECO:0007669"/>
    <property type="project" value="TreeGrafter"/>
</dbReference>
<keyword evidence="6 13" id="KW-0067">ATP-binding</keyword>
<name>A0A5K3FNH3_MESCO</name>
<dbReference type="GO" id="GO:0005634">
    <property type="term" value="C:nucleus"/>
    <property type="evidence" value="ECO:0007669"/>
    <property type="project" value="TreeGrafter"/>
</dbReference>
<dbReference type="InterPro" id="IPR050339">
    <property type="entry name" value="CC_SR_Kinase"/>
</dbReference>
<evidence type="ECO:0000256" key="6">
    <source>
        <dbReference type="ARBA" id="ARBA00022840"/>
    </source>
</evidence>